<dbReference type="Proteomes" id="UP000828390">
    <property type="component" value="Unassembled WGS sequence"/>
</dbReference>
<sequence>MFRVTSFMYCSEFACTACPNRHAIGREEALKDWYKEKLDLFNANDANCDALDTPAENSELLKASEVIGNGFWLLGI</sequence>
<reference evidence="1" key="1">
    <citation type="journal article" date="2019" name="bioRxiv">
        <title>The Genome of the Zebra Mussel, Dreissena polymorpha: A Resource for Invasive Species Research.</title>
        <authorList>
            <person name="McCartney M.A."/>
            <person name="Auch B."/>
            <person name="Kono T."/>
            <person name="Mallez S."/>
            <person name="Zhang Y."/>
            <person name="Obille A."/>
            <person name="Becker A."/>
            <person name="Abrahante J.E."/>
            <person name="Garbe J."/>
            <person name="Badalamenti J.P."/>
            <person name="Herman A."/>
            <person name="Mangelson H."/>
            <person name="Liachko I."/>
            <person name="Sullivan S."/>
            <person name="Sone E.D."/>
            <person name="Koren S."/>
            <person name="Silverstein K.A.T."/>
            <person name="Beckman K.B."/>
            <person name="Gohl D.M."/>
        </authorList>
    </citation>
    <scope>NUCLEOTIDE SEQUENCE</scope>
    <source>
        <strain evidence="1">Duluth1</strain>
        <tissue evidence="1">Whole animal</tissue>
    </source>
</reference>
<dbReference type="AlphaFoldDB" id="A0A9D4KVT9"/>
<evidence type="ECO:0000313" key="2">
    <source>
        <dbReference type="Proteomes" id="UP000828390"/>
    </source>
</evidence>
<comment type="caution">
    <text evidence="1">The sequence shown here is derived from an EMBL/GenBank/DDBJ whole genome shotgun (WGS) entry which is preliminary data.</text>
</comment>
<gene>
    <name evidence="1" type="ORF">DPMN_089352</name>
</gene>
<organism evidence="1 2">
    <name type="scientific">Dreissena polymorpha</name>
    <name type="common">Zebra mussel</name>
    <name type="synonym">Mytilus polymorpha</name>
    <dbReference type="NCBI Taxonomy" id="45954"/>
    <lineage>
        <taxon>Eukaryota</taxon>
        <taxon>Metazoa</taxon>
        <taxon>Spiralia</taxon>
        <taxon>Lophotrochozoa</taxon>
        <taxon>Mollusca</taxon>
        <taxon>Bivalvia</taxon>
        <taxon>Autobranchia</taxon>
        <taxon>Heteroconchia</taxon>
        <taxon>Euheterodonta</taxon>
        <taxon>Imparidentia</taxon>
        <taxon>Neoheterodontei</taxon>
        <taxon>Myida</taxon>
        <taxon>Dreissenoidea</taxon>
        <taxon>Dreissenidae</taxon>
        <taxon>Dreissena</taxon>
    </lineage>
</organism>
<dbReference type="EMBL" id="JAIWYP010000003">
    <property type="protein sequence ID" value="KAH3847040.1"/>
    <property type="molecule type" value="Genomic_DNA"/>
</dbReference>
<protein>
    <submittedName>
        <fullName evidence="1">Uncharacterized protein</fullName>
    </submittedName>
</protein>
<keyword evidence="2" id="KW-1185">Reference proteome</keyword>
<accession>A0A9D4KVT9</accession>
<evidence type="ECO:0000313" key="1">
    <source>
        <dbReference type="EMBL" id="KAH3847040.1"/>
    </source>
</evidence>
<reference evidence="1" key="2">
    <citation type="submission" date="2020-11" db="EMBL/GenBank/DDBJ databases">
        <authorList>
            <person name="McCartney M.A."/>
            <person name="Auch B."/>
            <person name="Kono T."/>
            <person name="Mallez S."/>
            <person name="Becker A."/>
            <person name="Gohl D.M."/>
            <person name="Silverstein K.A.T."/>
            <person name="Koren S."/>
            <person name="Bechman K.B."/>
            <person name="Herman A."/>
            <person name="Abrahante J.E."/>
            <person name="Garbe J."/>
        </authorList>
    </citation>
    <scope>NUCLEOTIDE SEQUENCE</scope>
    <source>
        <strain evidence="1">Duluth1</strain>
        <tissue evidence="1">Whole animal</tissue>
    </source>
</reference>
<proteinExistence type="predicted"/>
<name>A0A9D4KVT9_DREPO</name>